<proteinExistence type="predicted"/>
<organism evidence="2 3">
    <name type="scientific">Fragilariopsis cylindrus CCMP1102</name>
    <dbReference type="NCBI Taxonomy" id="635003"/>
    <lineage>
        <taxon>Eukaryota</taxon>
        <taxon>Sar</taxon>
        <taxon>Stramenopiles</taxon>
        <taxon>Ochrophyta</taxon>
        <taxon>Bacillariophyta</taxon>
        <taxon>Bacillariophyceae</taxon>
        <taxon>Bacillariophycidae</taxon>
        <taxon>Bacillariales</taxon>
        <taxon>Bacillariaceae</taxon>
        <taxon>Fragilariopsis</taxon>
    </lineage>
</organism>
<accession>A0A1E7F5Z2</accession>
<evidence type="ECO:0000313" key="3">
    <source>
        <dbReference type="Proteomes" id="UP000095751"/>
    </source>
</evidence>
<evidence type="ECO:0000256" key="1">
    <source>
        <dbReference type="SAM" id="MobiDB-lite"/>
    </source>
</evidence>
<name>A0A1E7F5Z2_9STRA</name>
<feature type="compositionally biased region" description="Low complexity" evidence="1">
    <location>
        <begin position="20"/>
        <end position="31"/>
    </location>
</feature>
<evidence type="ECO:0008006" key="4">
    <source>
        <dbReference type="Google" id="ProtNLM"/>
    </source>
</evidence>
<feature type="region of interest" description="Disordered" evidence="1">
    <location>
        <begin position="1"/>
        <end position="31"/>
    </location>
</feature>
<protein>
    <recommendedName>
        <fullName evidence="4">Winged helix DNA-binding domain-containing protein</fullName>
    </recommendedName>
</protein>
<dbReference type="OrthoDB" id="10454708at2759"/>
<sequence length="196" mass="21167">MPKPKVVKGSSSTAKHSKSNRGTSSSSSPGGAVQIVLNVAATLASVQSDSNSVPRKKVVAFAKFEGVMGTSTFANALTKLKKLNLVTLSSGSIDVTDKGMSQAKITDMSSVRNEDFHEKVKDKFKLKTKARDLFGELSDGRTRNKKEIAAAIGCKMNSTWANMLTPLKKLDIIDFDRETIWLADDMFPVGGRPTLK</sequence>
<dbReference type="InParanoid" id="A0A1E7F5Z2"/>
<dbReference type="AlphaFoldDB" id="A0A1E7F5Z2"/>
<dbReference type="EMBL" id="KV784361">
    <property type="protein sequence ID" value="OEU13549.1"/>
    <property type="molecule type" value="Genomic_DNA"/>
</dbReference>
<reference evidence="2 3" key="1">
    <citation type="submission" date="2016-09" db="EMBL/GenBank/DDBJ databases">
        <title>Extensive genetic diversity and differential bi-allelic expression allows diatom success in the polar Southern Ocean.</title>
        <authorList>
            <consortium name="DOE Joint Genome Institute"/>
            <person name="Mock T."/>
            <person name="Otillar R.P."/>
            <person name="Strauss J."/>
            <person name="Dupont C."/>
            <person name="Frickenhaus S."/>
            <person name="Maumus F."/>
            <person name="Mcmullan M."/>
            <person name="Sanges R."/>
            <person name="Schmutz J."/>
            <person name="Toseland A."/>
            <person name="Valas R."/>
            <person name="Veluchamy A."/>
            <person name="Ward B.J."/>
            <person name="Allen A."/>
            <person name="Barry K."/>
            <person name="Falciatore A."/>
            <person name="Ferrante M."/>
            <person name="Fortunato A.E."/>
            <person name="Gloeckner G."/>
            <person name="Gruber A."/>
            <person name="Hipkin R."/>
            <person name="Janech M."/>
            <person name="Kroth P."/>
            <person name="Leese F."/>
            <person name="Lindquist E."/>
            <person name="Lyon B.R."/>
            <person name="Martin J."/>
            <person name="Mayer C."/>
            <person name="Parker M."/>
            <person name="Quesneville H."/>
            <person name="Raymond J."/>
            <person name="Uhlig C."/>
            <person name="Valentin K.U."/>
            <person name="Worden A.Z."/>
            <person name="Armbrust E.V."/>
            <person name="Bowler C."/>
            <person name="Green B."/>
            <person name="Moulton V."/>
            <person name="Van Oosterhout C."/>
            <person name="Grigoriev I."/>
        </authorList>
    </citation>
    <scope>NUCLEOTIDE SEQUENCE [LARGE SCALE GENOMIC DNA]</scope>
    <source>
        <strain evidence="2 3">CCMP1102</strain>
    </source>
</reference>
<evidence type="ECO:0000313" key="2">
    <source>
        <dbReference type="EMBL" id="OEU13549.1"/>
    </source>
</evidence>
<dbReference type="Proteomes" id="UP000095751">
    <property type="component" value="Unassembled WGS sequence"/>
</dbReference>
<dbReference type="KEGG" id="fcy:FRACYDRAFT_241889"/>
<gene>
    <name evidence="2" type="ORF">FRACYDRAFT_241889</name>
</gene>
<keyword evidence="3" id="KW-1185">Reference proteome</keyword>